<dbReference type="FunCoup" id="A0A1V8SMD8">
    <property type="interactions" value="40"/>
</dbReference>
<feature type="transmembrane region" description="Helical" evidence="2">
    <location>
        <begin position="276"/>
        <end position="296"/>
    </location>
</feature>
<feature type="transmembrane region" description="Helical" evidence="2">
    <location>
        <begin position="62"/>
        <end position="83"/>
    </location>
</feature>
<keyword evidence="2" id="KW-0472">Membrane</keyword>
<feature type="transmembrane region" description="Helical" evidence="2">
    <location>
        <begin position="405"/>
        <end position="424"/>
    </location>
</feature>
<sequence length="495" mass="55156">MASSRRGDDDSESKKERDESNSGNGGNNGGNSEDQEKSGPPTPVGFWDSRLNHVRKEAFTKWAITTVILMTAILGLLSIYWAVFTHVQANMSALVVYVVDFDGQVAPYNNIGVEPIVGPTIVELADKMVASSKPTLGFGSMPPSAFNNDPLEVRRAVYNYDAWAAIIIMPNATSLLYSAIQNGNASYDPMGACQLVYVQARDETSWANYLGPTLSSFETEATSMVGMMWAKTALQLASNNQTVLQNMAQVPQALSPAIGFSTYNLRSFYPEVATPAVSIGLIYLIIIAFFSFSFYLPIHFKYLKPEGHPPLKFWQLIIWRWLATLAAYFFLSLAYSLISLAFQINFTGGVPGTGDPTAVTPIEFGNPASYGRGTFVVYWMLNWVGMMALGLACENVAMMVGQPWVALWLIFWVITNVATAFYNIDISPHFYYWGYAWPLHQIVEASRQILFDLHSRIGLNFGILFAWVAINTVVFPAACYFMRWKSKHGVHEYYR</sequence>
<keyword evidence="2" id="KW-1133">Transmembrane helix</keyword>
<dbReference type="GO" id="GO:0016020">
    <property type="term" value="C:membrane"/>
    <property type="evidence" value="ECO:0007669"/>
    <property type="project" value="TreeGrafter"/>
</dbReference>
<comment type="caution">
    <text evidence="4">The sequence shown here is derived from an EMBL/GenBank/DDBJ whole genome shotgun (WGS) entry which is preliminary data.</text>
</comment>
<protein>
    <recommendedName>
        <fullName evidence="3">DUF3533 domain-containing protein</fullName>
    </recommendedName>
</protein>
<keyword evidence="2" id="KW-0812">Transmembrane</keyword>
<evidence type="ECO:0000256" key="1">
    <source>
        <dbReference type="SAM" id="MobiDB-lite"/>
    </source>
</evidence>
<dbReference type="EMBL" id="NAJO01000036">
    <property type="protein sequence ID" value="OQO00293.1"/>
    <property type="molecule type" value="Genomic_DNA"/>
</dbReference>
<accession>A0A1V8SMD8</accession>
<organism evidence="4 5">
    <name type="scientific">Cryoendolithus antarcticus</name>
    <dbReference type="NCBI Taxonomy" id="1507870"/>
    <lineage>
        <taxon>Eukaryota</taxon>
        <taxon>Fungi</taxon>
        <taxon>Dikarya</taxon>
        <taxon>Ascomycota</taxon>
        <taxon>Pezizomycotina</taxon>
        <taxon>Dothideomycetes</taxon>
        <taxon>Dothideomycetidae</taxon>
        <taxon>Cladosporiales</taxon>
        <taxon>Cladosporiaceae</taxon>
        <taxon>Cryoendolithus</taxon>
    </lineage>
</organism>
<feature type="transmembrane region" description="Helical" evidence="2">
    <location>
        <begin position="375"/>
        <end position="393"/>
    </location>
</feature>
<feature type="domain" description="DUF3533" evidence="3">
    <location>
        <begin position="66"/>
        <end position="473"/>
    </location>
</feature>
<proteinExistence type="predicted"/>
<dbReference type="OrthoDB" id="2140105at2759"/>
<feature type="transmembrane region" description="Helical" evidence="2">
    <location>
        <begin position="317"/>
        <end position="338"/>
    </location>
</feature>
<evidence type="ECO:0000256" key="2">
    <source>
        <dbReference type="SAM" id="Phobius"/>
    </source>
</evidence>
<dbReference type="Pfam" id="PF12051">
    <property type="entry name" value="DUF3533"/>
    <property type="match status" value="1"/>
</dbReference>
<dbReference type="Proteomes" id="UP000192596">
    <property type="component" value="Unassembled WGS sequence"/>
</dbReference>
<evidence type="ECO:0000313" key="4">
    <source>
        <dbReference type="EMBL" id="OQO00293.1"/>
    </source>
</evidence>
<evidence type="ECO:0000259" key="3">
    <source>
        <dbReference type="Pfam" id="PF12051"/>
    </source>
</evidence>
<reference evidence="5" key="1">
    <citation type="submission" date="2017-03" db="EMBL/GenBank/DDBJ databases">
        <title>Genomes of endolithic fungi from Antarctica.</title>
        <authorList>
            <person name="Coleine C."/>
            <person name="Masonjones S."/>
            <person name="Stajich J.E."/>
        </authorList>
    </citation>
    <scope>NUCLEOTIDE SEQUENCE [LARGE SCALE GENOMIC DNA]</scope>
    <source>
        <strain evidence="5">CCFEE 5527</strain>
    </source>
</reference>
<dbReference type="AlphaFoldDB" id="A0A1V8SMD8"/>
<feature type="region of interest" description="Disordered" evidence="1">
    <location>
        <begin position="1"/>
        <end position="45"/>
    </location>
</feature>
<dbReference type="PANTHER" id="PTHR34814:SF1">
    <property type="entry name" value="NITROSOGUANIDINE RESISTANCE PROTEIN SNG1"/>
    <property type="match status" value="1"/>
</dbReference>
<dbReference type="InterPro" id="IPR022703">
    <property type="entry name" value="DUF3533"/>
</dbReference>
<evidence type="ECO:0000313" key="5">
    <source>
        <dbReference type="Proteomes" id="UP000192596"/>
    </source>
</evidence>
<feature type="transmembrane region" description="Helical" evidence="2">
    <location>
        <begin position="457"/>
        <end position="481"/>
    </location>
</feature>
<dbReference type="InParanoid" id="A0A1V8SMD8"/>
<gene>
    <name evidence="4" type="ORF">B0A48_14080</name>
</gene>
<feature type="compositionally biased region" description="Basic and acidic residues" evidence="1">
    <location>
        <begin position="1"/>
        <end position="20"/>
    </location>
</feature>
<dbReference type="InterPro" id="IPR053001">
    <property type="entry name" value="MNNG_permease-like"/>
</dbReference>
<dbReference type="PANTHER" id="PTHR34814">
    <property type="entry name" value="NITROSOGUANIDINE RESISTANCE PROTEIN SNG1"/>
    <property type="match status" value="1"/>
</dbReference>
<name>A0A1V8SMD8_9PEZI</name>
<dbReference type="STRING" id="1507870.A0A1V8SMD8"/>
<keyword evidence="5" id="KW-1185">Reference proteome</keyword>